<dbReference type="GO" id="GO:0000145">
    <property type="term" value="C:exocyst"/>
    <property type="evidence" value="ECO:0007669"/>
    <property type="project" value="UniProtKB-UniRule"/>
</dbReference>
<dbReference type="AlphaFoldDB" id="A0AAW2ZAJ2"/>
<keyword evidence="2 3" id="KW-0268">Exocytosis</keyword>
<sequence length="1145" mass="131398">MSDRSKSQEDKELEKQLKDVLKKIPQEYKDRGFSHIAVVAKALKGKSPQDDLKKLNQYYNSLNGAVSDIVNVNYSGFNKSIKNFSDILNNLEGSQKKIKTLEGDIDRCKELLASRANDLAQLYANYLQHTEFLNILNQVEEVKSVPEQLQKAIDSKHYLYAVNMIIKYAEVLKQNQLKSIKALHQIRQDLEKNRAKLPDILIDELNRHVYNGSNAVPVTLSEVLNSNRDKHADSTMRRNRNARKLTRMNSTQSTNGELTITDDVSLDPERDSHFFMTMVIEALDRLNKLPEVQSRLIQGLRFELRSLMFSHINTFVRSLETTDTEVLWTVIQNQSNSEVAVVHKARIQGQLLIKMLESLFGNMNGVLSNFRYVVEVMTVKFNKMNQDEEVSNNVHDGMNLKLTKEVISRLKDTVRVELDQLRNDKKSEPLYLESLETFQHNFINKTANQIEHIETLRIKDIPNVFKEMVASQAAMKSMPIDPKTIQSINSQFDQLLSRSMSSPDNPRLLTAEHVWKMIQEELIIILKDLLAIVSDQLKSNSTSAAHSQSSSSSSSQNTSNTTGANSSNSTSSNKGIKFRFGSNFELHSSNNNNQDNEQKTEDDIHLFSTTTSPLLTFFLFTPYNMIWMFKCIKDFVKSAQGIIHESNDAASSLNDFMNDAIKGSLIPKVRNDYRSRLNKLTREPDAFRPQEFIYTKTNPQYEKDLNLRPLLHSSIQLSRWLEELHQLATAIPLYRNDFCEIMELLLKKYLEECKIQFKTVIEGKYVGTCILGMGDVISTLEKDPAWKHLQDPSQPSAQDESNQEQMKTIVDGSVLEMMQKQTIQNHTHSDHLLINHVSSLVLLANLNDSLEWLSEQVTGISRWAADNPTTTTTTTTMNGAAHLSNTGTNNSASNASLSPPPHHHGRRQSVMNTIKKIQHHQHMVMQVGSGSSFVIRSLENYHLRFKQLASWCLFALKVDIRAHVFHFLKTPLKNHSYCCEDTSTQPETFVNNFNVDLARIERSLCTYLPKEKKQYLFDGLGRLIADLLIDSVMHMTHKKFNQKGIQKMNRNIFSIQQNITNIVDSREILFNRVRQYYNMLELSEKEFFNLISSGEHEQLFTEEQYAAVLRCLFERDAEDPNHVESWNKKRDTLAQVYAEVLQETR</sequence>
<dbReference type="InterPro" id="IPR039682">
    <property type="entry name" value="Sec8/EXOC4"/>
</dbReference>
<dbReference type="GO" id="GO:0006893">
    <property type="term" value="P:Golgi to plasma membrane transport"/>
    <property type="evidence" value="ECO:0007669"/>
    <property type="project" value="TreeGrafter"/>
</dbReference>
<organism evidence="6 7">
    <name type="scientific">Acrasis kona</name>
    <dbReference type="NCBI Taxonomy" id="1008807"/>
    <lineage>
        <taxon>Eukaryota</taxon>
        <taxon>Discoba</taxon>
        <taxon>Heterolobosea</taxon>
        <taxon>Tetramitia</taxon>
        <taxon>Eutetramitia</taxon>
        <taxon>Acrasidae</taxon>
        <taxon>Acrasis</taxon>
    </lineage>
</organism>
<dbReference type="GO" id="GO:0006904">
    <property type="term" value="P:vesicle docking involved in exocytosis"/>
    <property type="evidence" value="ECO:0007669"/>
    <property type="project" value="InterPro"/>
</dbReference>
<dbReference type="EMBL" id="JAOPGA020001203">
    <property type="protein sequence ID" value="KAL0486151.1"/>
    <property type="molecule type" value="Genomic_DNA"/>
</dbReference>
<protein>
    <recommendedName>
        <fullName evidence="3">Exocyst complex component Sec8</fullName>
    </recommendedName>
</protein>
<evidence type="ECO:0000256" key="1">
    <source>
        <dbReference type="ARBA" id="ARBA00022448"/>
    </source>
</evidence>
<feature type="domain" description="Exocyst complex component Sec8 N-terminal" evidence="5">
    <location>
        <begin position="16"/>
        <end position="151"/>
    </location>
</feature>
<name>A0AAW2ZAJ2_9EUKA</name>
<accession>A0AAW2ZAJ2</accession>
<evidence type="ECO:0000256" key="3">
    <source>
        <dbReference type="RuleBase" id="RU367079"/>
    </source>
</evidence>
<evidence type="ECO:0000256" key="4">
    <source>
        <dbReference type="SAM" id="MobiDB-lite"/>
    </source>
</evidence>
<proteinExistence type="inferred from homology"/>
<dbReference type="PANTHER" id="PTHR14146:SF0">
    <property type="entry name" value="EXOCYST COMPLEX COMPONENT 4"/>
    <property type="match status" value="1"/>
</dbReference>
<feature type="compositionally biased region" description="Low complexity" evidence="4">
    <location>
        <begin position="884"/>
        <end position="897"/>
    </location>
</feature>
<evidence type="ECO:0000256" key="2">
    <source>
        <dbReference type="ARBA" id="ARBA00022483"/>
    </source>
</evidence>
<dbReference type="InterPro" id="IPR007191">
    <property type="entry name" value="Sec8_exocyst_N"/>
</dbReference>
<feature type="region of interest" description="Disordered" evidence="4">
    <location>
        <begin position="543"/>
        <end position="573"/>
    </location>
</feature>
<gene>
    <name evidence="6" type="ORF">AKO1_001821</name>
</gene>
<dbReference type="Proteomes" id="UP001431209">
    <property type="component" value="Unassembled WGS sequence"/>
</dbReference>
<comment type="function">
    <text evidence="3">Component of the exocyst complex involved in the docking of exocytic vesicles with fusion sites on the plasma membrane.</text>
</comment>
<reference evidence="6 7" key="1">
    <citation type="submission" date="2024-03" db="EMBL/GenBank/DDBJ databases">
        <title>The Acrasis kona genome and developmental transcriptomes reveal deep origins of eukaryotic multicellular pathways.</title>
        <authorList>
            <person name="Sheikh S."/>
            <person name="Fu C.-J."/>
            <person name="Brown M.W."/>
            <person name="Baldauf S.L."/>
        </authorList>
    </citation>
    <scope>NUCLEOTIDE SEQUENCE [LARGE SCALE GENOMIC DNA]</scope>
    <source>
        <strain evidence="6 7">ATCC MYA-3509</strain>
    </source>
</reference>
<feature type="region of interest" description="Disordered" evidence="4">
    <location>
        <begin position="884"/>
        <end position="907"/>
    </location>
</feature>
<evidence type="ECO:0000259" key="5">
    <source>
        <dbReference type="Pfam" id="PF04048"/>
    </source>
</evidence>
<keyword evidence="1 3" id="KW-0813">Transport</keyword>
<dbReference type="GO" id="GO:0090522">
    <property type="term" value="P:vesicle tethering involved in exocytosis"/>
    <property type="evidence" value="ECO:0007669"/>
    <property type="project" value="UniProtKB-UniRule"/>
</dbReference>
<dbReference type="GO" id="GO:0015031">
    <property type="term" value="P:protein transport"/>
    <property type="evidence" value="ECO:0007669"/>
    <property type="project" value="UniProtKB-KW"/>
</dbReference>
<dbReference type="Pfam" id="PF04048">
    <property type="entry name" value="Sec8_N"/>
    <property type="match status" value="1"/>
</dbReference>
<keyword evidence="7" id="KW-1185">Reference proteome</keyword>
<dbReference type="GO" id="GO:0006612">
    <property type="term" value="P:protein targeting to membrane"/>
    <property type="evidence" value="ECO:0007669"/>
    <property type="project" value="UniProtKB-UniRule"/>
</dbReference>
<comment type="caution">
    <text evidence="6">The sequence shown here is derived from an EMBL/GenBank/DDBJ whole genome shotgun (WGS) entry which is preliminary data.</text>
</comment>
<evidence type="ECO:0000313" key="6">
    <source>
        <dbReference type="EMBL" id="KAL0486151.1"/>
    </source>
</evidence>
<dbReference type="PANTHER" id="PTHR14146">
    <property type="entry name" value="EXOCYST COMPLEX COMPONENT 4"/>
    <property type="match status" value="1"/>
</dbReference>
<evidence type="ECO:0000313" key="7">
    <source>
        <dbReference type="Proteomes" id="UP001431209"/>
    </source>
</evidence>
<keyword evidence="3" id="KW-0653">Protein transport</keyword>
<comment type="similarity">
    <text evidence="3">Belongs to the SEC8 family.</text>
</comment>